<dbReference type="Pfam" id="PF06904">
    <property type="entry name" value="Extensin-like_C"/>
    <property type="match status" value="1"/>
</dbReference>
<evidence type="ECO:0000313" key="3">
    <source>
        <dbReference type="Proteomes" id="UP000249229"/>
    </source>
</evidence>
<evidence type="ECO:0000259" key="1">
    <source>
        <dbReference type="Pfam" id="PF06904"/>
    </source>
</evidence>
<dbReference type="AlphaFoldDB" id="A0A2W5PAQ8"/>
<evidence type="ECO:0000313" key="2">
    <source>
        <dbReference type="EMBL" id="PZQ62871.1"/>
    </source>
</evidence>
<organism evidence="2 3">
    <name type="scientific">Sphingomonas taxi</name>
    <dbReference type="NCBI Taxonomy" id="1549858"/>
    <lineage>
        <taxon>Bacteria</taxon>
        <taxon>Pseudomonadati</taxon>
        <taxon>Pseudomonadota</taxon>
        <taxon>Alphaproteobacteria</taxon>
        <taxon>Sphingomonadales</taxon>
        <taxon>Sphingomonadaceae</taxon>
        <taxon>Sphingomonas</taxon>
    </lineage>
</organism>
<dbReference type="EMBL" id="QFQI01000001">
    <property type="protein sequence ID" value="PZQ62871.1"/>
    <property type="molecule type" value="Genomic_DNA"/>
</dbReference>
<accession>A0A2W5PAQ8</accession>
<dbReference type="Proteomes" id="UP000249229">
    <property type="component" value="Unassembled WGS sequence"/>
</dbReference>
<gene>
    <name evidence="2" type="ORF">DI544_01360</name>
</gene>
<reference evidence="2 3" key="1">
    <citation type="submission" date="2017-08" db="EMBL/GenBank/DDBJ databases">
        <title>Infants hospitalized years apart are colonized by the same room-sourced microbial strains.</title>
        <authorList>
            <person name="Brooks B."/>
            <person name="Olm M.R."/>
            <person name="Firek B.A."/>
            <person name="Baker R."/>
            <person name="Thomas B.C."/>
            <person name="Morowitz M.J."/>
            <person name="Banfield J.F."/>
        </authorList>
    </citation>
    <scope>NUCLEOTIDE SEQUENCE [LARGE SCALE GENOMIC DNA]</scope>
    <source>
        <strain evidence="2">S2_005_001_R1_22</strain>
    </source>
</reference>
<comment type="caution">
    <text evidence="2">The sequence shown here is derived from an EMBL/GenBank/DDBJ whole genome shotgun (WGS) entry which is preliminary data.</text>
</comment>
<dbReference type="InterPro" id="IPR009683">
    <property type="entry name" value="Extensin-like_C"/>
</dbReference>
<proteinExistence type="predicted"/>
<sequence length="246" mass="26392">MRAVRRVIGWSVAVALAATLALLGWAVLRGRPQDLPWTPLDLGQPVGLFTGRKLTALTGDARACRALLTQAGVRFTALPPHRDGRCGYDDAVRLPAGGARAIALSPANPGVACPVAAALAVWEWNVVAPAARRHFDRRVTGIDHFGSYSCRRLYGRDAGAWSEHASADAIDIAGFRLSDGTRISVARDWAGTGARGAAKAAFLRDVRDGACRLFATVLSPDYNAAHHDHFHLDQAERGRAGWRACR</sequence>
<name>A0A2W5PAQ8_9SPHN</name>
<feature type="domain" description="Extensin-like C-terminal" evidence="1">
    <location>
        <begin position="63"/>
        <end position="246"/>
    </location>
</feature>
<protein>
    <submittedName>
        <fullName evidence="2">Extensin</fullName>
    </submittedName>
</protein>